<evidence type="ECO:0000313" key="4">
    <source>
        <dbReference type="EMBL" id="TFK47676.1"/>
    </source>
</evidence>
<feature type="compositionally biased region" description="Polar residues" evidence="2">
    <location>
        <begin position="335"/>
        <end position="345"/>
    </location>
</feature>
<dbReference type="STRING" id="5364.A0A5C3MTA3"/>
<keyword evidence="1" id="KW-0479">Metal-binding</keyword>
<dbReference type="Proteomes" id="UP000305948">
    <property type="component" value="Unassembled WGS sequence"/>
</dbReference>
<dbReference type="PROSITE" id="PS50966">
    <property type="entry name" value="ZF_SWIM"/>
    <property type="match status" value="1"/>
</dbReference>
<feature type="region of interest" description="Disordered" evidence="2">
    <location>
        <begin position="332"/>
        <end position="369"/>
    </location>
</feature>
<evidence type="ECO:0000313" key="5">
    <source>
        <dbReference type="Proteomes" id="UP000305948"/>
    </source>
</evidence>
<feature type="region of interest" description="Disordered" evidence="2">
    <location>
        <begin position="204"/>
        <end position="227"/>
    </location>
</feature>
<keyword evidence="1" id="KW-0863">Zinc-finger</keyword>
<accession>A0A5C3MTA3</accession>
<dbReference type="Pfam" id="PF04434">
    <property type="entry name" value="SWIM"/>
    <property type="match status" value="1"/>
</dbReference>
<dbReference type="GO" id="GO:0008270">
    <property type="term" value="F:zinc ion binding"/>
    <property type="evidence" value="ECO:0007669"/>
    <property type="project" value="UniProtKB-KW"/>
</dbReference>
<dbReference type="AlphaFoldDB" id="A0A5C3MTA3"/>
<proteinExistence type="predicted"/>
<evidence type="ECO:0000259" key="3">
    <source>
        <dbReference type="PROSITE" id="PS50966"/>
    </source>
</evidence>
<protein>
    <recommendedName>
        <fullName evidence="3">SWIM-type domain-containing protein</fullName>
    </recommendedName>
</protein>
<feature type="compositionally biased region" description="Basic residues" evidence="2">
    <location>
        <begin position="360"/>
        <end position="369"/>
    </location>
</feature>
<name>A0A5C3MTA3_9AGAM</name>
<dbReference type="OrthoDB" id="2422225at2759"/>
<evidence type="ECO:0000256" key="1">
    <source>
        <dbReference type="PROSITE-ProRule" id="PRU00325"/>
    </source>
</evidence>
<reference evidence="4 5" key="1">
    <citation type="journal article" date="2019" name="Nat. Ecol. Evol.">
        <title>Megaphylogeny resolves global patterns of mushroom evolution.</title>
        <authorList>
            <person name="Varga T."/>
            <person name="Krizsan K."/>
            <person name="Foldi C."/>
            <person name="Dima B."/>
            <person name="Sanchez-Garcia M."/>
            <person name="Sanchez-Ramirez S."/>
            <person name="Szollosi G.J."/>
            <person name="Szarkandi J.G."/>
            <person name="Papp V."/>
            <person name="Albert L."/>
            <person name="Andreopoulos W."/>
            <person name="Angelini C."/>
            <person name="Antonin V."/>
            <person name="Barry K.W."/>
            <person name="Bougher N.L."/>
            <person name="Buchanan P."/>
            <person name="Buyck B."/>
            <person name="Bense V."/>
            <person name="Catcheside P."/>
            <person name="Chovatia M."/>
            <person name="Cooper J."/>
            <person name="Damon W."/>
            <person name="Desjardin D."/>
            <person name="Finy P."/>
            <person name="Geml J."/>
            <person name="Haridas S."/>
            <person name="Hughes K."/>
            <person name="Justo A."/>
            <person name="Karasinski D."/>
            <person name="Kautmanova I."/>
            <person name="Kiss B."/>
            <person name="Kocsube S."/>
            <person name="Kotiranta H."/>
            <person name="LaButti K.M."/>
            <person name="Lechner B.E."/>
            <person name="Liimatainen K."/>
            <person name="Lipzen A."/>
            <person name="Lukacs Z."/>
            <person name="Mihaltcheva S."/>
            <person name="Morgado L.N."/>
            <person name="Niskanen T."/>
            <person name="Noordeloos M.E."/>
            <person name="Ohm R.A."/>
            <person name="Ortiz-Santana B."/>
            <person name="Ovrebo C."/>
            <person name="Racz N."/>
            <person name="Riley R."/>
            <person name="Savchenko A."/>
            <person name="Shiryaev A."/>
            <person name="Soop K."/>
            <person name="Spirin V."/>
            <person name="Szebenyi C."/>
            <person name="Tomsovsky M."/>
            <person name="Tulloss R.E."/>
            <person name="Uehling J."/>
            <person name="Grigoriev I.V."/>
            <person name="Vagvolgyi C."/>
            <person name="Papp T."/>
            <person name="Martin F.M."/>
            <person name="Miettinen O."/>
            <person name="Hibbett D.S."/>
            <person name="Nagy L.G."/>
        </authorList>
    </citation>
    <scope>NUCLEOTIDE SEQUENCE [LARGE SCALE GENOMIC DNA]</scope>
    <source>
        <strain evidence="4 5">OMC1185</strain>
    </source>
</reference>
<evidence type="ECO:0000256" key="2">
    <source>
        <dbReference type="SAM" id="MobiDB-lite"/>
    </source>
</evidence>
<gene>
    <name evidence="4" type="ORF">OE88DRAFT_1636180</name>
</gene>
<dbReference type="InterPro" id="IPR007527">
    <property type="entry name" value="Znf_SWIM"/>
</dbReference>
<keyword evidence="1" id="KW-0862">Zinc</keyword>
<keyword evidence="5" id="KW-1185">Reference proteome</keyword>
<feature type="domain" description="SWIM-type" evidence="3">
    <location>
        <begin position="103"/>
        <end position="138"/>
    </location>
</feature>
<organism evidence="4 5">
    <name type="scientific">Heliocybe sulcata</name>
    <dbReference type="NCBI Taxonomy" id="5364"/>
    <lineage>
        <taxon>Eukaryota</taxon>
        <taxon>Fungi</taxon>
        <taxon>Dikarya</taxon>
        <taxon>Basidiomycota</taxon>
        <taxon>Agaricomycotina</taxon>
        <taxon>Agaricomycetes</taxon>
        <taxon>Gloeophyllales</taxon>
        <taxon>Gloeophyllaceae</taxon>
        <taxon>Heliocybe</taxon>
    </lineage>
</organism>
<dbReference type="EMBL" id="ML213523">
    <property type="protein sequence ID" value="TFK47676.1"/>
    <property type="molecule type" value="Genomic_DNA"/>
</dbReference>
<sequence>MRILPSIFEQRRFDFAEDLRLDELIAGLPGGQEIVKQPVDSRGQRTADLKLVAYLCPDESRDKAAARLIEEWQVSTPSMDESGLTFSCWSSLASETDPEPIMYTVRLDFAGTAHCSCPDFSIRGGACKHVRACLLRLDDLRQTPTMANLPQIPMPTSLADAIAVQHRRMQSEEGVTPVAPPIPAAGPVSRASLAAMEVLREMEDLPRPGTSDSDTEEDEPVVTTDSSDDELHYLDASKALSSKAGIDAQAVARVFFDVSRIAPKFREWVEYLKDVSPQPEDRRNAKAIHDNLKPFVDILGVWIGETSSGSGSTTTAGFHTTDGAAVAATVMPPRASQQHSQSSKRSWMPDIIGASPEKAQKRHNSHGWN</sequence>